<evidence type="ECO:0008006" key="4">
    <source>
        <dbReference type="Google" id="ProtNLM"/>
    </source>
</evidence>
<evidence type="ECO:0000313" key="3">
    <source>
        <dbReference type="Proteomes" id="UP000521943"/>
    </source>
</evidence>
<evidence type="ECO:0000256" key="1">
    <source>
        <dbReference type="SAM" id="SignalP"/>
    </source>
</evidence>
<protein>
    <recommendedName>
        <fullName evidence="4">Secreted protein</fullName>
    </recommendedName>
</protein>
<name>A0A8H6HG45_9AGAR</name>
<dbReference type="AlphaFoldDB" id="A0A8H6HG45"/>
<dbReference type="EMBL" id="JACGCI010000093">
    <property type="protein sequence ID" value="KAF6746415.1"/>
    <property type="molecule type" value="Genomic_DNA"/>
</dbReference>
<dbReference type="Proteomes" id="UP000521943">
    <property type="component" value="Unassembled WGS sequence"/>
</dbReference>
<keyword evidence="3" id="KW-1185">Reference proteome</keyword>
<accession>A0A8H6HG45</accession>
<evidence type="ECO:0000313" key="2">
    <source>
        <dbReference type="EMBL" id="KAF6746415.1"/>
    </source>
</evidence>
<feature type="chain" id="PRO_5034107947" description="Secreted protein" evidence="1">
    <location>
        <begin position="19"/>
        <end position="131"/>
    </location>
</feature>
<reference evidence="2 3" key="1">
    <citation type="submission" date="2020-07" db="EMBL/GenBank/DDBJ databases">
        <title>Comparative genomics of pyrophilous fungi reveals a link between fire events and developmental genes.</title>
        <authorList>
            <consortium name="DOE Joint Genome Institute"/>
            <person name="Steindorff A.S."/>
            <person name="Carver A."/>
            <person name="Calhoun S."/>
            <person name="Stillman K."/>
            <person name="Liu H."/>
            <person name="Lipzen A."/>
            <person name="Pangilinan J."/>
            <person name="Labutti K."/>
            <person name="Bruns T.D."/>
            <person name="Grigoriev I.V."/>
        </authorList>
    </citation>
    <scope>NUCLEOTIDE SEQUENCE [LARGE SCALE GENOMIC DNA]</scope>
    <source>
        <strain evidence="2 3">CBS 144469</strain>
    </source>
</reference>
<sequence>MFGRSFLLCSSFLCSVLGRSGMRFGGIGRSVYDNHSWPVSLALFVRSHSLPLCIPFYALLDPVTCVRPSCAPSQCLSWAWASCDICCSFHVVRIALGWSSVGRGTMGRSGLCSSFVRPFVPCSFAVLCARP</sequence>
<feature type="signal peptide" evidence="1">
    <location>
        <begin position="1"/>
        <end position="18"/>
    </location>
</feature>
<proteinExistence type="predicted"/>
<gene>
    <name evidence="2" type="ORF">DFP72DRAFT_635851</name>
</gene>
<keyword evidence="1" id="KW-0732">Signal</keyword>
<organism evidence="2 3">
    <name type="scientific">Ephemerocybe angulata</name>
    <dbReference type="NCBI Taxonomy" id="980116"/>
    <lineage>
        <taxon>Eukaryota</taxon>
        <taxon>Fungi</taxon>
        <taxon>Dikarya</taxon>
        <taxon>Basidiomycota</taxon>
        <taxon>Agaricomycotina</taxon>
        <taxon>Agaricomycetes</taxon>
        <taxon>Agaricomycetidae</taxon>
        <taxon>Agaricales</taxon>
        <taxon>Agaricineae</taxon>
        <taxon>Psathyrellaceae</taxon>
        <taxon>Ephemerocybe</taxon>
    </lineage>
</organism>
<comment type="caution">
    <text evidence="2">The sequence shown here is derived from an EMBL/GenBank/DDBJ whole genome shotgun (WGS) entry which is preliminary data.</text>
</comment>